<keyword evidence="1" id="KW-0808">Transferase</keyword>
<evidence type="ECO:0000313" key="2">
    <source>
        <dbReference type="Proteomes" id="UP000241048"/>
    </source>
</evidence>
<keyword evidence="2" id="KW-1185">Reference proteome</keyword>
<organism evidence="1 2">
    <name type="scientific">Clostridium fessum</name>
    <dbReference type="NCBI Taxonomy" id="2126740"/>
    <lineage>
        <taxon>Bacteria</taxon>
        <taxon>Bacillati</taxon>
        <taxon>Bacillota</taxon>
        <taxon>Clostridia</taxon>
        <taxon>Eubacteriales</taxon>
        <taxon>Clostridiaceae</taxon>
        <taxon>Clostridium</taxon>
    </lineage>
</organism>
<dbReference type="AlphaFoldDB" id="A0A2T3FQI8"/>
<dbReference type="Proteomes" id="UP000241048">
    <property type="component" value="Unassembled WGS sequence"/>
</dbReference>
<accession>A0A2T3FQI8</accession>
<comment type="caution">
    <text evidence="1">The sequence shown here is derived from an EMBL/GenBank/DDBJ whole genome shotgun (WGS) entry which is preliminary data.</text>
</comment>
<dbReference type="InterPro" id="IPR000836">
    <property type="entry name" value="PRTase_dom"/>
</dbReference>
<proteinExistence type="predicted"/>
<evidence type="ECO:0000313" key="1">
    <source>
        <dbReference type="EMBL" id="PST37511.1"/>
    </source>
</evidence>
<gene>
    <name evidence="1" type="ORF">C7U56_06285</name>
</gene>
<dbReference type="RefSeq" id="WP_022359975.1">
    <property type="nucleotide sequence ID" value="NZ_CAUWBW010000009.1"/>
</dbReference>
<dbReference type="InterPro" id="IPR029057">
    <property type="entry name" value="PRTase-like"/>
</dbReference>
<dbReference type="EMBL" id="PYLO01000002">
    <property type="protein sequence ID" value="PST37511.1"/>
    <property type="molecule type" value="Genomic_DNA"/>
</dbReference>
<protein>
    <submittedName>
        <fullName evidence="1">Orotate phosphoribosyltransferase</fullName>
    </submittedName>
</protein>
<dbReference type="Gene3D" id="3.40.50.2020">
    <property type="match status" value="1"/>
</dbReference>
<name>A0A2T3FQI8_9CLOT</name>
<reference evidence="1 2" key="1">
    <citation type="submission" date="2018-03" db="EMBL/GenBank/DDBJ databases">
        <title>Lachnoclostridium SNUG30386 gen.nov., sp.nov., isolated from human faeces.</title>
        <authorList>
            <person name="Seo B."/>
            <person name="Jeon K."/>
            <person name="Ko G."/>
        </authorList>
    </citation>
    <scope>NUCLEOTIDE SEQUENCE [LARGE SCALE GENOMIC DNA]</scope>
    <source>
        <strain evidence="1 2">SNUG30386</strain>
    </source>
</reference>
<dbReference type="GO" id="GO:0016757">
    <property type="term" value="F:glycosyltransferase activity"/>
    <property type="evidence" value="ECO:0007669"/>
    <property type="project" value="UniProtKB-KW"/>
</dbReference>
<sequence>MEKSYTKIYTTGATVPLKIRPGHFATNHAHINYYIDVTTLKARTKEAEEVAQALVGMYLYDTVIDTIVCMEGTEVIGAFLAEELAKGGFLSTNAHKSIYVISPEFNNNSQIIFRDNLIPMIRDKHVMILMASVTTGRTLNKAVESIQYYGGILQGASAIFSAMDSLDGVPIKSVFGKKDLPDYTYSDYRDCPLCKAGKKIDALVNTFGYSPMG</sequence>
<dbReference type="SUPFAM" id="SSF53271">
    <property type="entry name" value="PRTase-like"/>
    <property type="match status" value="1"/>
</dbReference>
<keyword evidence="1" id="KW-0328">Glycosyltransferase</keyword>
<dbReference type="GeneID" id="79841687"/>
<dbReference type="CDD" id="cd06223">
    <property type="entry name" value="PRTases_typeI"/>
    <property type="match status" value="1"/>
</dbReference>